<dbReference type="InterPro" id="IPR057668">
    <property type="entry name" value="E2_Ub-conjug_enz_C"/>
</dbReference>
<feature type="domain" description="B box-type" evidence="3">
    <location>
        <begin position="223"/>
        <end position="265"/>
    </location>
</feature>
<name>A0A9N9CSH4_9GLOM</name>
<dbReference type="Pfam" id="PF09418">
    <property type="entry name" value="DUF2009"/>
    <property type="match status" value="1"/>
</dbReference>
<dbReference type="Gene3D" id="4.10.640.40">
    <property type="entry name" value="Cytoplasmic polyadenylation element-binding protein, ZZ domain"/>
    <property type="match status" value="1"/>
</dbReference>
<feature type="compositionally biased region" description="Basic and acidic residues" evidence="2">
    <location>
        <begin position="67"/>
        <end position="76"/>
    </location>
</feature>
<evidence type="ECO:0000313" key="5">
    <source>
        <dbReference type="Proteomes" id="UP000789342"/>
    </source>
</evidence>
<feature type="compositionally biased region" description="Polar residues" evidence="2">
    <location>
        <begin position="46"/>
        <end position="56"/>
    </location>
</feature>
<evidence type="ECO:0000256" key="2">
    <source>
        <dbReference type="SAM" id="MobiDB-lite"/>
    </source>
</evidence>
<dbReference type="AlphaFoldDB" id="A0A9N9CSH4"/>
<sequence>MSLFPSTLQTGNTDDMTSNDKEIPNSNAQDAMDIVPADTVVGEQPELNTKENNGQVPTGDEGQTVHPKVESNKVEEPGENQINDSTELDEQPTKVEEPGKSQINRPIEFEEQTTKSEPDRNRAPTIEQNGHSSESDEPEDEEKNGCSSESQFDIEDEVLINGTVLLGPGKHHESSPVNQSPEVKRRKQLDKILHSDLENDIEDEQMTDIEQEELPPAPILEGLCIECRDQEASFFCEQCSEDFCEVCFAMIHRTGKRQEHSHKPLNNQKNELKNNVDTQKSSNDDMDLEERSKYIPLRLNMEERKLLRLLEAALNVSEYTDKVDIISYTSKARRIVQQIRDLCSILSGLLLASDYKKGQELFEHKRYEDNEDFFQTVFEIGRRHKIMNPEKMRDAYGKLMYMLMDSVIPEVRDMLSFSLIKPIKTVYNFLKEHNGLDVLHDDHVADATKEIVPEGKSRAQINHEIRSKERAIEHISRKYNHYGLSSDKIKQCLYSIGDNHAYLRTNRDCCDRMLHHLTTNFHQTEVEKGYSLAIHSGRNGARLSHSHETQYCYAKQTLSLWREIQHEMFKLWFLADQDLLSEHNTYKLKDTGQGLNRIQNCPSVSKVMHSILHIAQKKAKYWVGSSVIHLGDKNVPNALMFIDKYNQVSRILNPILICLDQIGPLVKSNSGIRCYIENSFENVDELKKGILADFFRYAFDGSGADNFFDAGSCIDGRLTSAWNWCSLIEKKSYFPVFLLTGFVGFDGEGF</sequence>
<evidence type="ECO:0000259" key="3">
    <source>
        <dbReference type="PROSITE" id="PS50119"/>
    </source>
</evidence>
<feature type="region of interest" description="Disordered" evidence="2">
    <location>
        <begin position="1"/>
        <end position="148"/>
    </location>
</feature>
<dbReference type="InterPro" id="IPR038446">
    <property type="entry name" value="CEBP_ZZ_sf"/>
</dbReference>
<keyword evidence="1" id="KW-0479">Metal-binding</keyword>
<dbReference type="PANTHER" id="PTHR31560:SF0">
    <property type="entry name" value="UPF0652 PROTEIN C22H10.08"/>
    <property type="match status" value="1"/>
</dbReference>
<dbReference type="OrthoDB" id="406045at2759"/>
<protein>
    <submittedName>
        <fullName evidence="4">11015_t:CDS:1</fullName>
    </submittedName>
</protein>
<reference evidence="4" key="1">
    <citation type="submission" date="2021-06" db="EMBL/GenBank/DDBJ databases">
        <authorList>
            <person name="Kallberg Y."/>
            <person name="Tangrot J."/>
            <person name="Rosling A."/>
        </authorList>
    </citation>
    <scope>NUCLEOTIDE SEQUENCE</scope>
    <source>
        <strain evidence="4">CL551</strain>
    </source>
</reference>
<feature type="compositionally biased region" description="Polar residues" evidence="2">
    <location>
        <begin position="1"/>
        <end position="16"/>
    </location>
</feature>
<dbReference type="EMBL" id="CAJVPV010007001">
    <property type="protein sequence ID" value="CAG8613491.1"/>
    <property type="molecule type" value="Genomic_DNA"/>
</dbReference>
<keyword evidence="5" id="KW-1185">Reference proteome</keyword>
<dbReference type="SUPFAM" id="SSF57845">
    <property type="entry name" value="B-box zinc-binding domain"/>
    <property type="match status" value="1"/>
</dbReference>
<feature type="compositionally biased region" description="Polar residues" evidence="2">
    <location>
        <begin position="264"/>
        <end position="281"/>
    </location>
</feature>
<dbReference type="GO" id="GO:0008270">
    <property type="term" value="F:zinc ion binding"/>
    <property type="evidence" value="ECO:0007669"/>
    <property type="project" value="UniProtKB-KW"/>
</dbReference>
<dbReference type="PANTHER" id="PTHR31560">
    <property type="entry name" value="UPF0652 PROTEIN C16A11.03C-RELATED"/>
    <property type="match status" value="1"/>
</dbReference>
<evidence type="ECO:0000313" key="4">
    <source>
        <dbReference type="EMBL" id="CAG8613491.1"/>
    </source>
</evidence>
<gene>
    <name evidence="4" type="ORF">AMORRO_LOCUS8334</name>
</gene>
<organism evidence="4 5">
    <name type="scientific">Acaulospora morrowiae</name>
    <dbReference type="NCBI Taxonomy" id="94023"/>
    <lineage>
        <taxon>Eukaryota</taxon>
        <taxon>Fungi</taxon>
        <taxon>Fungi incertae sedis</taxon>
        <taxon>Mucoromycota</taxon>
        <taxon>Glomeromycotina</taxon>
        <taxon>Glomeromycetes</taxon>
        <taxon>Diversisporales</taxon>
        <taxon>Acaulosporaceae</taxon>
        <taxon>Acaulospora</taxon>
    </lineage>
</organism>
<proteinExistence type="predicted"/>
<dbReference type="Pfam" id="PF22586">
    <property type="entry name" value="ANCHR-like_BBOX"/>
    <property type="match status" value="1"/>
</dbReference>
<feature type="region of interest" description="Disordered" evidence="2">
    <location>
        <begin position="258"/>
        <end position="287"/>
    </location>
</feature>
<feature type="compositionally biased region" description="Basic and acidic residues" evidence="2">
    <location>
        <begin position="112"/>
        <end position="122"/>
    </location>
</feature>
<accession>A0A9N9CSH4</accession>
<dbReference type="InterPro" id="IPR000315">
    <property type="entry name" value="Znf_B-box"/>
</dbReference>
<keyword evidence="1" id="KW-0862">Zinc</keyword>
<keyword evidence="1" id="KW-0863">Zinc-finger</keyword>
<dbReference type="Proteomes" id="UP000789342">
    <property type="component" value="Unassembled WGS sequence"/>
</dbReference>
<feature type="region of interest" description="Disordered" evidence="2">
    <location>
        <begin position="165"/>
        <end position="186"/>
    </location>
</feature>
<evidence type="ECO:0000256" key="1">
    <source>
        <dbReference type="PROSITE-ProRule" id="PRU00024"/>
    </source>
</evidence>
<dbReference type="InterPro" id="IPR018553">
    <property type="entry name" value="E2_Ub-conjug_enz"/>
</dbReference>
<comment type="caution">
    <text evidence="4">The sequence shown here is derived from an EMBL/GenBank/DDBJ whole genome shotgun (WGS) entry which is preliminary data.</text>
</comment>
<dbReference type="PROSITE" id="PS50119">
    <property type="entry name" value="ZF_BBOX"/>
    <property type="match status" value="1"/>
</dbReference>